<dbReference type="InterPro" id="IPR051304">
    <property type="entry name" value="SCF_F-box_domain"/>
</dbReference>
<dbReference type="PANTHER" id="PTHR47123:SF28">
    <property type="entry name" value="F-BOX DOMAIN-CONTAINING PROTEIN"/>
    <property type="match status" value="1"/>
</dbReference>
<comment type="caution">
    <text evidence="2">The sequence shown here is derived from an EMBL/GenBank/DDBJ whole genome shotgun (WGS) entry which is preliminary data.</text>
</comment>
<protein>
    <submittedName>
        <fullName evidence="2">F-box protein</fullName>
    </submittedName>
</protein>
<dbReference type="Pfam" id="PF03478">
    <property type="entry name" value="Beta-prop_KIB1-4"/>
    <property type="match status" value="1"/>
</dbReference>
<dbReference type="Proteomes" id="UP000265520">
    <property type="component" value="Unassembled WGS sequence"/>
</dbReference>
<accession>A0A392PSV3</accession>
<keyword evidence="3" id="KW-1185">Reference proteome</keyword>
<dbReference type="AlphaFoldDB" id="A0A392PSV3"/>
<feature type="non-terminal residue" evidence="2">
    <location>
        <position position="231"/>
    </location>
</feature>
<dbReference type="PANTHER" id="PTHR47123">
    <property type="entry name" value="F-BOX PROTEIN SKIP23"/>
    <property type="match status" value="1"/>
</dbReference>
<organism evidence="2 3">
    <name type="scientific">Trifolium medium</name>
    <dbReference type="NCBI Taxonomy" id="97028"/>
    <lineage>
        <taxon>Eukaryota</taxon>
        <taxon>Viridiplantae</taxon>
        <taxon>Streptophyta</taxon>
        <taxon>Embryophyta</taxon>
        <taxon>Tracheophyta</taxon>
        <taxon>Spermatophyta</taxon>
        <taxon>Magnoliopsida</taxon>
        <taxon>eudicotyledons</taxon>
        <taxon>Gunneridae</taxon>
        <taxon>Pentapetalae</taxon>
        <taxon>rosids</taxon>
        <taxon>fabids</taxon>
        <taxon>Fabales</taxon>
        <taxon>Fabaceae</taxon>
        <taxon>Papilionoideae</taxon>
        <taxon>50 kb inversion clade</taxon>
        <taxon>NPAAA clade</taxon>
        <taxon>Hologalegina</taxon>
        <taxon>IRL clade</taxon>
        <taxon>Trifolieae</taxon>
        <taxon>Trifolium</taxon>
    </lineage>
</organism>
<evidence type="ECO:0000313" key="3">
    <source>
        <dbReference type="Proteomes" id="UP000265520"/>
    </source>
</evidence>
<sequence length="231" mass="26235">MYRLQPLLHDDDDDAPSKGWLIMLGGSESVPLRLLNPFTCSPVSNTHQAAQRVLNFMNFKVVKLFEAFNLSGKCNVGNVLKLVLFPSTFPVEGRLVCALFKDGNNLWLRKIGDVKWTNIKWSDYQSGYPRFHDIIIHKGQLYVIDNLGTIFWMNPLSTELVQFTQPLCSSYNGKTKKMVEFDGRLYVVEMDIKRKGCALHLEADIKVYKVNEESGGWEVVKNLGDVAFVLG</sequence>
<name>A0A392PSV3_9FABA</name>
<dbReference type="EMBL" id="LXQA010092774">
    <property type="protein sequence ID" value="MCI14530.1"/>
    <property type="molecule type" value="Genomic_DNA"/>
</dbReference>
<reference evidence="2 3" key="1">
    <citation type="journal article" date="2018" name="Front. Plant Sci.">
        <title>Red Clover (Trifolium pratense) and Zigzag Clover (T. medium) - A Picture of Genomic Similarities and Differences.</title>
        <authorList>
            <person name="Dluhosova J."/>
            <person name="Istvanek J."/>
            <person name="Nedelnik J."/>
            <person name="Repkova J."/>
        </authorList>
    </citation>
    <scope>NUCLEOTIDE SEQUENCE [LARGE SCALE GENOMIC DNA]</scope>
    <source>
        <strain evidence="3">cv. 10/8</strain>
        <tissue evidence="2">Leaf</tissue>
    </source>
</reference>
<feature type="domain" description="KIB1-4 beta-propeller" evidence="1">
    <location>
        <begin position="17"/>
        <end position="231"/>
    </location>
</feature>
<evidence type="ECO:0000259" key="1">
    <source>
        <dbReference type="Pfam" id="PF03478"/>
    </source>
</evidence>
<evidence type="ECO:0000313" key="2">
    <source>
        <dbReference type="EMBL" id="MCI14530.1"/>
    </source>
</evidence>
<dbReference type="InterPro" id="IPR005174">
    <property type="entry name" value="KIB1-4_b-propeller"/>
</dbReference>
<proteinExistence type="predicted"/>